<evidence type="ECO:0000259" key="10">
    <source>
        <dbReference type="PROSITE" id="PS51379"/>
    </source>
</evidence>
<keyword evidence="2 8" id="KW-0004">4Fe-4S</keyword>
<dbReference type="AlphaFoldDB" id="A0A150WFZ6"/>
<comment type="subcellular location">
    <subcellularLocation>
        <location evidence="8">Cell membrane</location>
        <topology evidence="8">Peripheral membrane protein</topology>
    </subcellularLocation>
</comment>
<feature type="domain" description="4Fe-4S ferredoxin-type" evidence="10">
    <location>
        <begin position="61"/>
        <end position="91"/>
    </location>
</feature>
<feature type="domain" description="4Fe-4S ferredoxin-type" evidence="10">
    <location>
        <begin position="103"/>
        <end position="132"/>
    </location>
</feature>
<feature type="binding site" evidence="8">
    <location>
        <position position="118"/>
    </location>
    <ligand>
        <name>[4Fe-4S] cluster</name>
        <dbReference type="ChEBI" id="CHEBI:49883"/>
        <label>2</label>
    </ligand>
</feature>
<evidence type="ECO:0000256" key="1">
    <source>
        <dbReference type="ARBA" id="ARBA00010277"/>
    </source>
</evidence>
<name>A0A150WFZ6_BDEBC</name>
<keyword evidence="4" id="KW-0677">Repeat</keyword>
<evidence type="ECO:0000256" key="9">
    <source>
        <dbReference type="SAM" id="Phobius"/>
    </source>
</evidence>
<dbReference type="PROSITE" id="PS51379">
    <property type="entry name" value="4FE4S_FER_2"/>
    <property type="match status" value="2"/>
</dbReference>
<dbReference type="GO" id="GO:0005506">
    <property type="term" value="F:iron ion binding"/>
    <property type="evidence" value="ECO:0007669"/>
    <property type="project" value="UniProtKB-UniRule"/>
</dbReference>
<accession>A0A150WFZ6</accession>
<feature type="binding site" evidence="8">
    <location>
        <position position="115"/>
    </location>
    <ligand>
        <name>[4Fe-4S] cluster</name>
        <dbReference type="ChEBI" id="CHEBI:49883"/>
        <label>2</label>
    </ligand>
</feature>
<keyword evidence="7 8" id="KW-0411">Iron-sulfur</keyword>
<dbReference type="RefSeq" id="WP_063244162.1">
    <property type="nucleotide sequence ID" value="NZ_CP168967.1"/>
</dbReference>
<dbReference type="GO" id="GO:0009060">
    <property type="term" value="P:aerobic respiration"/>
    <property type="evidence" value="ECO:0007669"/>
    <property type="project" value="TreeGrafter"/>
</dbReference>
<feature type="binding site" evidence="8">
    <location>
        <position position="77"/>
    </location>
    <ligand>
        <name>[4Fe-4S] cluster</name>
        <dbReference type="ChEBI" id="CHEBI:49883"/>
        <label>1</label>
    </ligand>
</feature>
<dbReference type="EC" id="7.1.1.-" evidence="8"/>
<keyword evidence="8" id="KW-1003">Cell membrane</keyword>
<comment type="function">
    <text evidence="8">NDH-1 shuttles electrons from NADH, via FMN and iron-sulfur (Fe-S) centers, to quinones in the respiratory chain. The immediate electron acceptor for the enzyme in this species is believed to be ubiquinone. Couples the redox reaction to proton translocation (for every two electrons transferred, four hydrogen ions are translocated across the cytoplasmic membrane), and thus conserves the redox energy in a proton gradient.</text>
</comment>
<dbReference type="EMBL" id="LUKF01000016">
    <property type="protein sequence ID" value="KYG62047.1"/>
    <property type="molecule type" value="Genomic_DNA"/>
</dbReference>
<evidence type="ECO:0000313" key="12">
    <source>
        <dbReference type="Proteomes" id="UP000075391"/>
    </source>
</evidence>
<dbReference type="InterPro" id="IPR017900">
    <property type="entry name" value="4Fe4S_Fe_S_CS"/>
</dbReference>
<sequence length="174" mass="19620">MSVMQNNSEKAKWYLPGVLGGLGITMKHLLVNLLNRKKMMTLNYPEEKYEYSPRFKGNHVLTVKKDGSLRCTACMLCATNCPAECIKIVAAEHNDPHVEKFPISYEIDILRCVFCGYCEEACPVDAIRLGPEWQTPGVNGANFIYDINHLAYRPNLKGGIQTHVDDEERLKSGI</sequence>
<dbReference type="InterPro" id="IPR017896">
    <property type="entry name" value="4Fe4S_Fe-S-bd"/>
</dbReference>
<reference evidence="11 12" key="1">
    <citation type="submission" date="2016-03" db="EMBL/GenBank/DDBJ databases">
        <authorList>
            <person name="Ploux O."/>
        </authorList>
    </citation>
    <scope>NUCLEOTIDE SEQUENCE [LARGE SCALE GENOMIC DNA]</scope>
    <source>
        <strain evidence="11 12">BER2</strain>
    </source>
</reference>
<keyword evidence="8" id="KW-0830">Ubiquinone</keyword>
<comment type="cofactor">
    <cofactor evidence="8">
        <name>[4Fe-4S] cluster</name>
        <dbReference type="ChEBI" id="CHEBI:49883"/>
    </cofactor>
    <text evidence="8">Binds 2 [4Fe-4S] clusters per subunit.</text>
</comment>
<dbReference type="GO" id="GO:0005886">
    <property type="term" value="C:plasma membrane"/>
    <property type="evidence" value="ECO:0007669"/>
    <property type="project" value="UniProtKB-SubCell"/>
</dbReference>
<evidence type="ECO:0000256" key="7">
    <source>
        <dbReference type="ARBA" id="ARBA00023014"/>
    </source>
</evidence>
<protein>
    <recommendedName>
        <fullName evidence="8">NADH-quinone oxidoreductase subunit I</fullName>
        <ecNumber evidence="8">7.1.1.-</ecNumber>
    </recommendedName>
    <alternativeName>
        <fullName evidence="8">NADH dehydrogenase I subunit I</fullName>
    </alternativeName>
    <alternativeName>
        <fullName evidence="8">NDH-1 subunit I</fullName>
    </alternativeName>
</protein>
<keyword evidence="8 9" id="KW-0472">Membrane</keyword>
<keyword evidence="3 8" id="KW-0479">Metal-binding</keyword>
<evidence type="ECO:0000313" key="11">
    <source>
        <dbReference type="EMBL" id="KYG62047.1"/>
    </source>
</evidence>
<feature type="binding site" evidence="8">
    <location>
        <position position="122"/>
    </location>
    <ligand>
        <name>[4Fe-4S] cluster</name>
        <dbReference type="ChEBI" id="CHEBI:49883"/>
        <label>1</label>
    </ligand>
</feature>
<dbReference type="Gene3D" id="3.30.70.3270">
    <property type="match status" value="1"/>
</dbReference>
<dbReference type="PANTHER" id="PTHR10849">
    <property type="entry name" value="NADH DEHYDROGENASE UBIQUINONE IRON-SULFUR PROTEIN 8, MITOCHONDRIAL"/>
    <property type="match status" value="1"/>
</dbReference>
<dbReference type="HAMAP" id="MF_01351">
    <property type="entry name" value="NDH1_NuoI"/>
    <property type="match status" value="1"/>
</dbReference>
<dbReference type="GO" id="GO:0051539">
    <property type="term" value="F:4 iron, 4 sulfur cluster binding"/>
    <property type="evidence" value="ECO:0007669"/>
    <property type="project" value="UniProtKB-KW"/>
</dbReference>
<feature type="binding site" evidence="8">
    <location>
        <position position="71"/>
    </location>
    <ligand>
        <name>[4Fe-4S] cluster</name>
        <dbReference type="ChEBI" id="CHEBI:49883"/>
        <label>1</label>
    </ligand>
</feature>
<comment type="subunit">
    <text evidence="8">NDH-1 is composed of 14 different subunits. Subunits NuoA, H, J, K, L, M, N constitute the membrane sector of the complex.</text>
</comment>
<keyword evidence="9" id="KW-0812">Transmembrane</keyword>
<keyword evidence="8" id="KW-0874">Quinone</keyword>
<proteinExistence type="inferred from homology"/>
<organism evidence="11 12">
    <name type="scientific">Bdellovibrio bacteriovorus</name>
    <dbReference type="NCBI Taxonomy" id="959"/>
    <lineage>
        <taxon>Bacteria</taxon>
        <taxon>Pseudomonadati</taxon>
        <taxon>Bdellovibrionota</taxon>
        <taxon>Bdellovibrionia</taxon>
        <taxon>Bdellovibrionales</taxon>
        <taxon>Pseudobdellovibrionaceae</taxon>
        <taxon>Bdellovibrio</taxon>
    </lineage>
</organism>
<dbReference type="GO" id="GO:0050136">
    <property type="term" value="F:NADH dehydrogenase (quinone) (non-electrogenic) activity"/>
    <property type="evidence" value="ECO:0007669"/>
    <property type="project" value="UniProtKB-UniRule"/>
</dbReference>
<dbReference type="NCBIfam" id="TIGR01971">
    <property type="entry name" value="NuoI"/>
    <property type="match status" value="1"/>
</dbReference>
<dbReference type="OrthoDB" id="9808559at2"/>
<feature type="transmembrane region" description="Helical" evidence="9">
    <location>
        <begin position="13"/>
        <end position="34"/>
    </location>
</feature>
<evidence type="ECO:0000256" key="2">
    <source>
        <dbReference type="ARBA" id="ARBA00022485"/>
    </source>
</evidence>
<dbReference type="PANTHER" id="PTHR10849:SF20">
    <property type="entry name" value="NADH DEHYDROGENASE [UBIQUINONE] IRON-SULFUR PROTEIN 8, MITOCHONDRIAL"/>
    <property type="match status" value="1"/>
</dbReference>
<gene>
    <name evidence="8" type="primary">nuoI</name>
    <name evidence="11" type="ORF">AZI85_07545</name>
</gene>
<evidence type="ECO:0000256" key="4">
    <source>
        <dbReference type="ARBA" id="ARBA00022737"/>
    </source>
</evidence>
<dbReference type="InterPro" id="IPR010226">
    <property type="entry name" value="NADH_quinone_OxRdtase_chainI"/>
</dbReference>
<evidence type="ECO:0000256" key="6">
    <source>
        <dbReference type="ARBA" id="ARBA00023004"/>
    </source>
</evidence>
<evidence type="ECO:0000256" key="8">
    <source>
        <dbReference type="HAMAP-Rule" id="MF_01351"/>
    </source>
</evidence>
<keyword evidence="8" id="KW-0520">NAD</keyword>
<dbReference type="SUPFAM" id="SSF54862">
    <property type="entry name" value="4Fe-4S ferredoxins"/>
    <property type="match status" value="1"/>
</dbReference>
<dbReference type="Proteomes" id="UP000075391">
    <property type="component" value="Unassembled WGS sequence"/>
</dbReference>
<dbReference type="Pfam" id="PF12838">
    <property type="entry name" value="Fer4_7"/>
    <property type="match status" value="1"/>
</dbReference>
<keyword evidence="5 8" id="KW-1278">Translocase</keyword>
<comment type="catalytic activity">
    <reaction evidence="8">
        <text>a quinone + NADH + 5 H(+)(in) = a quinol + NAD(+) + 4 H(+)(out)</text>
        <dbReference type="Rhea" id="RHEA:57888"/>
        <dbReference type="ChEBI" id="CHEBI:15378"/>
        <dbReference type="ChEBI" id="CHEBI:24646"/>
        <dbReference type="ChEBI" id="CHEBI:57540"/>
        <dbReference type="ChEBI" id="CHEBI:57945"/>
        <dbReference type="ChEBI" id="CHEBI:132124"/>
    </reaction>
</comment>
<comment type="caution">
    <text evidence="11">The sequence shown here is derived from an EMBL/GenBank/DDBJ whole genome shotgun (WGS) entry which is preliminary data.</text>
</comment>
<feature type="binding site" evidence="8">
    <location>
        <position position="81"/>
    </location>
    <ligand>
        <name>[4Fe-4S] cluster</name>
        <dbReference type="ChEBI" id="CHEBI:49883"/>
        <label>2</label>
    </ligand>
</feature>
<dbReference type="GO" id="GO:0048038">
    <property type="term" value="F:quinone binding"/>
    <property type="evidence" value="ECO:0007669"/>
    <property type="project" value="UniProtKB-KW"/>
</dbReference>
<evidence type="ECO:0000256" key="3">
    <source>
        <dbReference type="ARBA" id="ARBA00022723"/>
    </source>
</evidence>
<comment type="similarity">
    <text evidence="1 8">Belongs to the complex I 23 kDa subunit family.</text>
</comment>
<dbReference type="PROSITE" id="PS00198">
    <property type="entry name" value="4FE4S_FER_1"/>
    <property type="match status" value="1"/>
</dbReference>
<feature type="binding site" evidence="8">
    <location>
        <position position="74"/>
    </location>
    <ligand>
        <name>[4Fe-4S] cluster</name>
        <dbReference type="ChEBI" id="CHEBI:49883"/>
        <label>1</label>
    </ligand>
</feature>
<evidence type="ECO:0000256" key="5">
    <source>
        <dbReference type="ARBA" id="ARBA00022967"/>
    </source>
</evidence>
<keyword evidence="9" id="KW-1133">Transmembrane helix</keyword>
<keyword evidence="6 8" id="KW-0408">Iron</keyword>
<feature type="binding site" evidence="8">
    <location>
        <position position="112"/>
    </location>
    <ligand>
        <name>[4Fe-4S] cluster</name>
        <dbReference type="ChEBI" id="CHEBI:49883"/>
        <label>2</label>
    </ligand>
</feature>